<evidence type="ECO:0000256" key="2">
    <source>
        <dbReference type="ARBA" id="ARBA00022833"/>
    </source>
</evidence>
<dbReference type="SUPFAM" id="SSF51182">
    <property type="entry name" value="RmlC-like cupins"/>
    <property type="match status" value="1"/>
</dbReference>
<evidence type="ECO:0000256" key="3">
    <source>
        <dbReference type="PIRSR" id="PIRSR036894-1"/>
    </source>
</evidence>
<dbReference type="PANTHER" id="PTHR42742:SF3">
    <property type="entry name" value="FRUCTOKINASE"/>
    <property type="match status" value="1"/>
</dbReference>
<dbReference type="Gene3D" id="2.60.120.10">
    <property type="entry name" value="Jelly Rolls"/>
    <property type="match status" value="2"/>
</dbReference>
<dbReference type="Proteomes" id="UP000297855">
    <property type="component" value="Unassembled WGS sequence"/>
</dbReference>
<dbReference type="InterPro" id="IPR046457">
    <property type="entry name" value="PMI_typeI_cat"/>
</dbReference>
<evidence type="ECO:0000256" key="1">
    <source>
        <dbReference type="ARBA" id="ARBA00022723"/>
    </source>
</evidence>
<dbReference type="InterPro" id="IPR011051">
    <property type="entry name" value="RmlC_Cupin_sf"/>
</dbReference>
<evidence type="ECO:0000313" key="7">
    <source>
        <dbReference type="Proteomes" id="UP000297855"/>
    </source>
</evidence>
<dbReference type="OrthoDB" id="9808275at2"/>
<organism evidence="6 7">
    <name type="scientific">Leptospira fluminis</name>
    <dbReference type="NCBI Taxonomy" id="2484979"/>
    <lineage>
        <taxon>Bacteria</taxon>
        <taxon>Pseudomonadati</taxon>
        <taxon>Spirochaetota</taxon>
        <taxon>Spirochaetia</taxon>
        <taxon>Leptospirales</taxon>
        <taxon>Leptospiraceae</taxon>
        <taxon>Leptospira</taxon>
    </lineage>
</organism>
<dbReference type="GO" id="GO:0008270">
    <property type="term" value="F:zinc ion binding"/>
    <property type="evidence" value="ECO:0007669"/>
    <property type="project" value="InterPro"/>
</dbReference>
<dbReference type="RefSeq" id="WP_135811745.1">
    <property type="nucleotide sequence ID" value="NZ_RQEV01000001.1"/>
</dbReference>
<dbReference type="CDD" id="cd07010">
    <property type="entry name" value="cupin_PMI_type_I_N_bac"/>
    <property type="match status" value="1"/>
</dbReference>
<feature type="binding site" evidence="3">
    <location>
        <position position="99"/>
    </location>
    <ligand>
        <name>Zn(2+)</name>
        <dbReference type="ChEBI" id="CHEBI:29105"/>
    </ligand>
</feature>
<dbReference type="Pfam" id="PF20511">
    <property type="entry name" value="PMI_typeI_cat"/>
    <property type="match status" value="1"/>
</dbReference>
<gene>
    <name evidence="6" type="ORF">EHO61_00835</name>
</gene>
<accession>A0A4V3JF02</accession>
<dbReference type="GO" id="GO:0005975">
    <property type="term" value="P:carbohydrate metabolic process"/>
    <property type="evidence" value="ECO:0007669"/>
    <property type="project" value="InterPro"/>
</dbReference>
<keyword evidence="2 3" id="KW-0862">Zinc</keyword>
<dbReference type="PIRSF" id="PIRSF036894">
    <property type="entry name" value="PMI_Firm_short"/>
    <property type="match status" value="1"/>
</dbReference>
<feature type="active site" evidence="4">
    <location>
        <position position="195"/>
    </location>
</feature>
<reference evidence="6" key="1">
    <citation type="journal article" date="2019" name="PLoS Negl. Trop. Dis.">
        <title>Revisiting the worldwide diversity of Leptospira species in the environment.</title>
        <authorList>
            <person name="Vincent A.T."/>
            <person name="Schiettekatte O."/>
            <person name="Bourhy P."/>
            <person name="Veyrier F.J."/>
            <person name="Picardeau M."/>
        </authorList>
    </citation>
    <scope>NUCLEOTIDE SEQUENCE [LARGE SCALE GENOMIC DNA]</scope>
    <source>
        <strain evidence="6">SCS5</strain>
    </source>
</reference>
<evidence type="ECO:0000313" key="6">
    <source>
        <dbReference type="EMBL" id="TGK22359.1"/>
    </source>
</evidence>
<comment type="caution">
    <text evidence="6">The sequence shown here is derived from an EMBL/GenBank/DDBJ whole genome shotgun (WGS) entry which is preliminary data.</text>
</comment>
<dbReference type="InterPro" id="IPR051804">
    <property type="entry name" value="Carb_Metab_Reg_Kinase/Isom"/>
</dbReference>
<proteinExistence type="predicted"/>
<evidence type="ECO:0000259" key="5">
    <source>
        <dbReference type="Pfam" id="PF20511"/>
    </source>
</evidence>
<protein>
    <submittedName>
        <fullName evidence="6">Mannose-6-phosphate isomerase</fullName>
    </submittedName>
</protein>
<dbReference type="PANTHER" id="PTHR42742">
    <property type="entry name" value="TRANSCRIPTIONAL REPRESSOR MPRA"/>
    <property type="match status" value="1"/>
</dbReference>
<feature type="domain" description="Phosphomannose isomerase type I catalytic" evidence="5">
    <location>
        <begin position="5"/>
        <end position="108"/>
    </location>
</feature>
<keyword evidence="6" id="KW-0413">Isomerase</keyword>
<dbReference type="AlphaFoldDB" id="A0A4V3JF02"/>
<feature type="binding site" evidence="3">
    <location>
        <position position="117"/>
    </location>
    <ligand>
        <name>Zn(2+)</name>
        <dbReference type="ChEBI" id="CHEBI:29105"/>
    </ligand>
</feature>
<keyword evidence="7" id="KW-1185">Reference proteome</keyword>
<dbReference type="GO" id="GO:0004476">
    <property type="term" value="F:mannose-6-phosphate isomerase activity"/>
    <property type="evidence" value="ECO:0007669"/>
    <property type="project" value="InterPro"/>
</dbReference>
<dbReference type="InterPro" id="IPR014628">
    <property type="entry name" value="Man6P_isomerase_Firm_short"/>
</dbReference>
<evidence type="ECO:0000256" key="4">
    <source>
        <dbReference type="PIRSR" id="PIRSR036894-2"/>
    </source>
</evidence>
<feature type="binding site" evidence="3">
    <location>
        <position position="175"/>
    </location>
    <ligand>
        <name>Zn(2+)</name>
        <dbReference type="ChEBI" id="CHEBI:29105"/>
    </ligand>
</feature>
<sequence length="327" mass="36329">MQKVLKFRPIYKEKVWGGRKFETFLGRVVPAGDIGESWEVSDYGQDLSVIENGSAAGRTFREFYSEDPENVLGKPFVGQGFPLLIKLIDAREKLSVQVHPNDEYAEKFDPESSGKKEAWTVLQADAGSKLVCGFARATSRDEFAELVRSGRAEELLNVVSVKESDSFLLNPGKIHAIGAGILLMEVQQSSDSTYRVYDYGRPRELHLKKALDVLDYSGPDPEDPLSQRSLPWEYGERVLLTGNDKFRMELLNVKEAGDFVLPSFSSEPVFHILMVLDGSCSLEGELTLKKGDTVLATAFGIRTGLAIRALTPGTRLSWFGPGKDWIS</sequence>
<dbReference type="EMBL" id="RQEV01000001">
    <property type="protein sequence ID" value="TGK22359.1"/>
    <property type="molecule type" value="Genomic_DNA"/>
</dbReference>
<dbReference type="InterPro" id="IPR014710">
    <property type="entry name" value="RmlC-like_jellyroll"/>
</dbReference>
<keyword evidence="1 3" id="KW-0479">Metal-binding</keyword>
<comment type="cofactor">
    <cofactor evidence="3">
        <name>Zn(2+)</name>
        <dbReference type="ChEBI" id="CHEBI:29105"/>
    </cofactor>
    <text evidence="3">Binds 1 zinc ion per subunit.</text>
</comment>
<name>A0A4V3JF02_9LEPT</name>